<gene>
    <name evidence="1" type="ORF">QJS10_CPA06g01019</name>
</gene>
<reference evidence="1" key="2">
    <citation type="submission" date="2023-06" db="EMBL/GenBank/DDBJ databases">
        <authorList>
            <person name="Ma L."/>
            <person name="Liu K.-W."/>
            <person name="Li Z."/>
            <person name="Hsiao Y.-Y."/>
            <person name="Qi Y."/>
            <person name="Fu T."/>
            <person name="Tang G."/>
            <person name="Zhang D."/>
            <person name="Sun W.-H."/>
            <person name="Liu D.-K."/>
            <person name="Li Y."/>
            <person name="Chen G.-Z."/>
            <person name="Liu X.-D."/>
            <person name="Liao X.-Y."/>
            <person name="Jiang Y.-T."/>
            <person name="Yu X."/>
            <person name="Hao Y."/>
            <person name="Huang J."/>
            <person name="Zhao X.-W."/>
            <person name="Ke S."/>
            <person name="Chen Y.-Y."/>
            <person name="Wu W.-L."/>
            <person name="Hsu J.-L."/>
            <person name="Lin Y.-F."/>
            <person name="Huang M.-D."/>
            <person name="Li C.-Y."/>
            <person name="Huang L."/>
            <person name="Wang Z.-W."/>
            <person name="Zhao X."/>
            <person name="Zhong W.-Y."/>
            <person name="Peng D.-H."/>
            <person name="Ahmad S."/>
            <person name="Lan S."/>
            <person name="Zhang J.-S."/>
            <person name="Tsai W.-C."/>
            <person name="Van De Peer Y."/>
            <person name="Liu Z.-J."/>
        </authorList>
    </citation>
    <scope>NUCLEOTIDE SEQUENCE</scope>
    <source>
        <strain evidence="1">CP</strain>
        <tissue evidence="1">Leaves</tissue>
    </source>
</reference>
<evidence type="ECO:0000313" key="2">
    <source>
        <dbReference type="Proteomes" id="UP001180020"/>
    </source>
</evidence>
<name>A0AAV9EPA9_ACOCL</name>
<dbReference type="EMBL" id="JAUJYO010000006">
    <property type="protein sequence ID" value="KAK1315508.1"/>
    <property type="molecule type" value="Genomic_DNA"/>
</dbReference>
<dbReference type="AlphaFoldDB" id="A0AAV9EPA9"/>
<reference evidence="1" key="1">
    <citation type="journal article" date="2023" name="Nat. Commun.">
        <title>Diploid and tetraploid genomes of Acorus and the evolution of monocots.</title>
        <authorList>
            <person name="Ma L."/>
            <person name="Liu K.W."/>
            <person name="Li Z."/>
            <person name="Hsiao Y.Y."/>
            <person name="Qi Y."/>
            <person name="Fu T."/>
            <person name="Tang G.D."/>
            <person name="Zhang D."/>
            <person name="Sun W.H."/>
            <person name="Liu D.K."/>
            <person name="Li Y."/>
            <person name="Chen G.Z."/>
            <person name="Liu X.D."/>
            <person name="Liao X.Y."/>
            <person name="Jiang Y.T."/>
            <person name="Yu X."/>
            <person name="Hao Y."/>
            <person name="Huang J."/>
            <person name="Zhao X.W."/>
            <person name="Ke S."/>
            <person name="Chen Y.Y."/>
            <person name="Wu W.L."/>
            <person name="Hsu J.L."/>
            <person name="Lin Y.F."/>
            <person name="Huang M.D."/>
            <person name="Li C.Y."/>
            <person name="Huang L."/>
            <person name="Wang Z.W."/>
            <person name="Zhao X."/>
            <person name="Zhong W.Y."/>
            <person name="Peng D.H."/>
            <person name="Ahmad S."/>
            <person name="Lan S."/>
            <person name="Zhang J.S."/>
            <person name="Tsai W.C."/>
            <person name="Van de Peer Y."/>
            <person name="Liu Z.J."/>
        </authorList>
    </citation>
    <scope>NUCLEOTIDE SEQUENCE</scope>
    <source>
        <strain evidence="1">CP</strain>
    </source>
</reference>
<dbReference type="Proteomes" id="UP001180020">
    <property type="component" value="Unassembled WGS sequence"/>
</dbReference>
<protein>
    <submittedName>
        <fullName evidence="1">Uncharacterized protein</fullName>
    </submittedName>
</protein>
<evidence type="ECO:0000313" key="1">
    <source>
        <dbReference type="EMBL" id="KAK1315508.1"/>
    </source>
</evidence>
<proteinExistence type="predicted"/>
<organism evidence="1 2">
    <name type="scientific">Acorus calamus</name>
    <name type="common">Sweet flag</name>
    <dbReference type="NCBI Taxonomy" id="4465"/>
    <lineage>
        <taxon>Eukaryota</taxon>
        <taxon>Viridiplantae</taxon>
        <taxon>Streptophyta</taxon>
        <taxon>Embryophyta</taxon>
        <taxon>Tracheophyta</taxon>
        <taxon>Spermatophyta</taxon>
        <taxon>Magnoliopsida</taxon>
        <taxon>Liliopsida</taxon>
        <taxon>Acoraceae</taxon>
        <taxon>Acorus</taxon>
    </lineage>
</organism>
<comment type="caution">
    <text evidence="1">The sequence shown here is derived from an EMBL/GenBank/DDBJ whole genome shotgun (WGS) entry which is preliminary data.</text>
</comment>
<keyword evidence="2" id="KW-1185">Reference proteome</keyword>
<sequence>MRLSLVGVGKNPCVWGFFRGSNPVRALTGSIGSSLGRVVGVLFLVEASDNGSRGFQKTRCGAASQNWPLNEGQLLSGSRPHHDLPNIPSLTSGGLGRLLDSNRLRWAARGHYPL</sequence>
<accession>A0AAV9EPA9</accession>